<dbReference type="OrthoDB" id="10257972at2759"/>
<dbReference type="Pfam" id="PF01135">
    <property type="entry name" value="PCMT"/>
    <property type="match status" value="1"/>
</dbReference>
<dbReference type="PANTHER" id="PTHR11579:SF9">
    <property type="entry name" value="PROTEIN-L-ISOASPARTATE O-METHYLTRANSFERASE"/>
    <property type="match status" value="1"/>
</dbReference>
<reference evidence="4 5" key="1">
    <citation type="journal article" date="2014" name="Genome Biol. Evol.">
        <title>The secreted proteins of Achlya hypogyna and Thraustotheca clavata identify the ancestral oomycete secretome and reveal gene acquisitions by horizontal gene transfer.</title>
        <authorList>
            <person name="Misner I."/>
            <person name="Blouin N."/>
            <person name="Leonard G."/>
            <person name="Richards T.A."/>
            <person name="Lane C.E."/>
        </authorList>
    </citation>
    <scope>NUCLEOTIDE SEQUENCE [LARGE SCALE GENOMIC DNA]</scope>
    <source>
        <strain evidence="4 5">ATCC 34112</strain>
    </source>
</reference>
<dbReference type="GO" id="GO:0004719">
    <property type="term" value="F:protein-L-isoaspartate (D-aspartate) O-methyltransferase activity"/>
    <property type="evidence" value="ECO:0007669"/>
    <property type="project" value="InterPro"/>
</dbReference>
<dbReference type="Proteomes" id="UP000243217">
    <property type="component" value="Unassembled WGS sequence"/>
</dbReference>
<evidence type="ECO:0000256" key="3">
    <source>
        <dbReference type="SAM" id="MobiDB-lite"/>
    </source>
</evidence>
<keyword evidence="5" id="KW-1185">Reference proteome</keyword>
<keyword evidence="2" id="KW-0175">Coiled coil</keyword>
<feature type="coiled-coil region" evidence="2">
    <location>
        <begin position="326"/>
        <end position="353"/>
    </location>
</feature>
<gene>
    <name evidence="4" type="ORF">THRCLA_07618</name>
</gene>
<dbReference type="GO" id="GO:0005737">
    <property type="term" value="C:cytoplasm"/>
    <property type="evidence" value="ECO:0007669"/>
    <property type="project" value="TreeGrafter"/>
</dbReference>
<dbReference type="Gene3D" id="3.40.50.150">
    <property type="entry name" value="Vaccinia Virus protein VP39"/>
    <property type="match status" value="1"/>
</dbReference>
<dbReference type="EMBL" id="JNBS01002049">
    <property type="protein sequence ID" value="OQR95733.1"/>
    <property type="molecule type" value="Genomic_DNA"/>
</dbReference>
<name>A0A1V9ZCL0_9STRA</name>
<organism evidence="4 5">
    <name type="scientific">Thraustotheca clavata</name>
    <dbReference type="NCBI Taxonomy" id="74557"/>
    <lineage>
        <taxon>Eukaryota</taxon>
        <taxon>Sar</taxon>
        <taxon>Stramenopiles</taxon>
        <taxon>Oomycota</taxon>
        <taxon>Saprolegniomycetes</taxon>
        <taxon>Saprolegniales</taxon>
        <taxon>Achlyaceae</taxon>
        <taxon>Thraustotheca</taxon>
    </lineage>
</organism>
<evidence type="ECO:0000313" key="4">
    <source>
        <dbReference type="EMBL" id="OQR95733.1"/>
    </source>
</evidence>
<dbReference type="InterPro" id="IPR029063">
    <property type="entry name" value="SAM-dependent_MTases_sf"/>
</dbReference>
<sequence length="402" mass="45399">MAWRASGSTNDELARSLERHGVIKTESVLEAFKAVDRGLFVPIEAQDRVYSDQPIRAASVHLSAPHIYAQALEAFSLYRGLSFLNIGSGSGYFSCLVGTITGKDAINHGLEIDPEVVAVCERSVAAYRTSRMIANDENADMNQETTSDANNALIALEEDDPEDEYDDFGVCNVQLGNVFTMEVDKNIKYDRIYVGGGAPENMIATVHSLLKPMGIAIGPFGNKLMKIRCREDGTYSQIVLTNVQFAPLRGNNVPDNNVEMKCYFPPQAWSLKLHAMYPRNFRRATAILYMSQDLLPSALWIRIFGFLPSTWFDVEMSAMDKLRFLLELEISAREEAEKRAAKAESERDHYQLIVWRQQNQIQNLVARIQVPRGARESDLEDMDDEDMVDVDEYEEEDEEEEL</sequence>
<feature type="compositionally biased region" description="Acidic residues" evidence="3">
    <location>
        <begin position="378"/>
        <end position="402"/>
    </location>
</feature>
<proteinExistence type="inferred from homology"/>
<dbReference type="PANTHER" id="PTHR11579">
    <property type="entry name" value="PROTEIN-L-ISOASPARTATE O-METHYLTRANSFERASE"/>
    <property type="match status" value="1"/>
</dbReference>
<comment type="caution">
    <text evidence="4">The sequence shown here is derived from an EMBL/GenBank/DDBJ whole genome shotgun (WGS) entry which is preliminary data.</text>
</comment>
<feature type="region of interest" description="Disordered" evidence="3">
    <location>
        <begin position="375"/>
        <end position="402"/>
    </location>
</feature>
<protein>
    <submittedName>
        <fullName evidence="4">Uncharacterized protein</fullName>
    </submittedName>
</protein>
<dbReference type="InterPro" id="IPR000682">
    <property type="entry name" value="PCMT"/>
</dbReference>
<dbReference type="SUPFAM" id="SSF53335">
    <property type="entry name" value="S-adenosyl-L-methionine-dependent methyltransferases"/>
    <property type="match status" value="1"/>
</dbReference>
<evidence type="ECO:0000256" key="2">
    <source>
        <dbReference type="SAM" id="Coils"/>
    </source>
</evidence>
<accession>A0A1V9ZCL0</accession>
<dbReference type="AlphaFoldDB" id="A0A1V9ZCL0"/>
<evidence type="ECO:0000313" key="5">
    <source>
        <dbReference type="Proteomes" id="UP000243217"/>
    </source>
</evidence>
<comment type="similarity">
    <text evidence="1">Belongs to the methyltransferase superfamily. L-isoaspartyl/D-aspartyl protein methyltransferase family.</text>
</comment>
<evidence type="ECO:0000256" key="1">
    <source>
        <dbReference type="ARBA" id="ARBA00005369"/>
    </source>
</evidence>